<feature type="transmembrane region" description="Helical" evidence="3">
    <location>
        <begin position="5"/>
        <end position="24"/>
    </location>
</feature>
<proteinExistence type="inferred from homology"/>
<keyword evidence="5" id="KW-1185">Reference proteome</keyword>
<comment type="similarity">
    <text evidence="1">Belongs to the major facilitator superfamily.</text>
</comment>
<gene>
    <name evidence="4" type="ORF">ONB1V03_LOCUS21086</name>
</gene>
<dbReference type="InterPro" id="IPR039672">
    <property type="entry name" value="MFS_2"/>
</dbReference>
<dbReference type="GO" id="GO:0005886">
    <property type="term" value="C:plasma membrane"/>
    <property type="evidence" value="ECO:0007669"/>
    <property type="project" value="TreeGrafter"/>
</dbReference>
<keyword evidence="3" id="KW-0472">Membrane</keyword>
<accession>A0A7R9QZV8</accession>
<feature type="compositionally biased region" description="Polar residues" evidence="2">
    <location>
        <begin position="85"/>
        <end position="104"/>
    </location>
</feature>
<dbReference type="EMBL" id="CAJPVJ010039082">
    <property type="protein sequence ID" value="CAG2181665.1"/>
    <property type="molecule type" value="Genomic_DNA"/>
</dbReference>
<evidence type="ECO:0000256" key="3">
    <source>
        <dbReference type="SAM" id="Phobius"/>
    </source>
</evidence>
<keyword evidence="3" id="KW-0812">Transmembrane</keyword>
<evidence type="ECO:0000313" key="5">
    <source>
        <dbReference type="Proteomes" id="UP000728032"/>
    </source>
</evidence>
<feature type="non-terminal residue" evidence="4">
    <location>
        <position position="153"/>
    </location>
</feature>
<protein>
    <submittedName>
        <fullName evidence="4">Uncharacterized protein</fullName>
    </submittedName>
</protein>
<dbReference type="AlphaFoldDB" id="A0A7R9QZV8"/>
<feature type="transmembrane region" description="Helical" evidence="3">
    <location>
        <begin position="44"/>
        <end position="65"/>
    </location>
</feature>
<evidence type="ECO:0000313" key="4">
    <source>
        <dbReference type="EMBL" id="CAD7664528.1"/>
    </source>
</evidence>
<dbReference type="PANTHER" id="PTHR11328">
    <property type="entry name" value="MAJOR FACILITATOR SUPERFAMILY DOMAIN-CONTAINING PROTEIN"/>
    <property type="match status" value="1"/>
</dbReference>
<dbReference type="Proteomes" id="UP000728032">
    <property type="component" value="Unassembled WGS sequence"/>
</dbReference>
<dbReference type="GO" id="GO:0015293">
    <property type="term" value="F:symporter activity"/>
    <property type="evidence" value="ECO:0007669"/>
    <property type="project" value="InterPro"/>
</dbReference>
<evidence type="ECO:0000256" key="1">
    <source>
        <dbReference type="ARBA" id="ARBA00008335"/>
    </source>
</evidence>
<dbReference type="OrthoDB" id="1730117at2759"/>
<dbReference type="EMBL" id="OC953907">
    <property type="protein sequence ID" value="CAD7664528.1"/>
    <property type="molecule type" value="Genomic_DNA"/>
</dbReference>
<organism evidence="4">
    <name type="scientific">Oppiella nova</name>
    <dbReference type="NCBI Taxonomy" id="334625"/>
    <lineage>
        <taxon>Eukaryota</taxon>
        <taxon>Metazoa</taxon>
        <taxon>Ecdysozoa</taxon>
        <taxon>Arthropoda</taxon>
        <taxon>Chelicerata</taxon>
        <taxon>Arachnida</taxon>
        <taxon>Acari</taxon>
        <taxon>Acariformes</taxon>
        <taxon>Sarcoptiformes</taxon>
        <taxon>Oribatida</taxon>
        <taxon>Brachypylina</taxon>
        <taxon>Oppioidea</taxon>
        <taxon>Oppiidae</taxon>
        <taxon>Oppiella</taxon>
    </lineage>
</organism>
<dbReference type="PANTHER" id="PTHR11328:SF28">
    <property type="entry name" value="MAJOR FACILITATOR SUPERFAMILY DOMAIN-CONTAINING PROTEIN 12"/>
    <property type="match status" value="1"/>
</dbReference>
<feature type="region of interest" description="Disordered" evidence="2">
    <location>
        <begin position="83"/>
        <end position="104"/>
    </location>
</feature>
<dbReference type="Pfam" id="PF13347">
    <property type="entry name" value="MFS_2"/>
    <property type="match status" value="1"/>
</dbReference>
<name>A0A7R9QZV8_9ACAR</name>
<dbReference type="GO" id="GO:0008643">
    <property type="term" value="P:carbohydrate transport"/>
    <property type="evidence" value="ECO:0007669"/>
    <property type="project" value="InterPro"/>
</dbReference>
<reference evidence="4" key="1">
    <citation type="submission" date="2020-11" db="EMBL/GenBank/DDBJ databases">
        <authorList>
            <person name="Tran Van P."/>
        </authorList>
    </citation>
    <scope>NUCLEOTIDE SEQUENCE</scope>
</reference>
<keyword evidence="3" id="KW-1133">Transmembrane helix</keyword>
<evidence type="ECO:0000256" key="2">
    <source>
        <dbReference type="SAM" id="MobiDB-lite"/>
    </source>
</evidence>
<sequence>MSQIIYYGFFIVIFQFGWAAVQVGHVSLITDLTQNTKERVELNAYRQAATVASSICVYTIAWFIFSRKGDSIITKEDSDSFTEVKASTPNTKTSNQSLYNSSDDLVNNNQYRKRICSVSSVYECNGKDECLKDYTTSKTSFSSGNPENGNKKS</sequence>